<feature type="signal peptide" evidence="1">
    <location>
        <begin position="1"/>
        <end position="22"/>
    </location>
</feature>
<proteinExistence type="predicted"/>
<dbReference type="OrthoDB" id="7489956at2759"/>
<name>A0A194PR09_PAPXU</name>
<evidence type="ECO:0000313" key="4">
    <source>
        <dbReference type="RefSeq" id="XP_013177149.1"/>
    </source>
</evidence>
<feature type="chain" id="PRO_5044554358" evidence="1">
    <location>
        <begin position="23"/>
        <end position="192"/>
    </location>
</feature>
<organism evidence="2 3">
    <name type="scientific">Papilio xuthus</name>
    <name type="common">Asian swallowtail butterfly</name>
    <dbReference type="NCBI Taxonomy" id="66420"/>
    <lineage>
        <taxon>Eukaryota</taxon>
        <taxon>Metazoa</taxon>
        <taxon>Ecdysozoa</taxon>
        <taxon>Arthropoda</taxon>
        <taxon>Hexapoda</taxon>
        <taxon>Insecta</taxon>
        <taxon>Pterygota</taxon>
        <taxon>Neoptera</taxon>
        <taxon>Endopterygota</taxon>
        <taxon>Lepidoptera</taxon>
        <taxon>Glossata</taxon>
        <taxon>Ditrysia</taxon>
        <taxon>Papilionoidea</taxon>
        <taxon>Papilionidae</taxon>
        <taxon>Papilioninae</taxon>
        <taxon>Papilio</taxon>
    </lineage>
</organism>
<reference evidence="2 3" key="1">
    <citation type="journal article" date="2015" name="Nat. Commun.">
        <title>Outbred genome sequencing and CRISPR/Cas9 gene editing in butterflies.</title>
        <authorList>
            <person name="Li X."/>
            <person name="Fan D."/>
            <person name="Zhang W."/>
            <person name="Liu G."/>
            <person name="Zhang L."/>
            <person name="Zhao L."/>
            <person name="Fang X."/>
            <person name="Chen L."/>
            <person name="Dong Y."/>
            <person name="Chen Y."/>
            <person name="Ding Y."/>
            <person name="Zhao R."/>
            <person name="Feng M."/>
            <person name="Zhu Y."/>
            <person name="Feng Y."/>
            <person name="Jiang X."/>
            <person name="Zhu D."/>
            <person name="Xiang H."/>
            <person name="Feng X."/>
            <person name="Li S."/>
            <person name="Wang J."/>
            <person name="Zhang G."/>
            <person name="Kronforst M.R."/>
            <person name="Wang W."/>
        </authorList>
    </citation>
    <scope>NUCLEOTIDE SEQUENCE [LARGE SCALE GENOMIC DNA]</scope>
    <source>
        <strain evidence="2">Ya'a_city_454_Px</strain>
        <tissue evidence="2">Whole body</tissue>
    </source>
</reference>
<dbReference type="Proteomes" id="UP000053268">
    <property type="component" value="Unassembled WGS sequence"/>
</dbReference>
<accession>A0A194PR09</accession>
<evidence type="ECO:0000256" key="1">
    <source>
        <dbReference type="SAM" id="SignalP"/>
    </source>
</evidence>
<dbReference type="Proteomes" id="UP000694872">
    <property type="component" value="Unplaced"/>
</dbReference>
<reference evidence="4" key="2">
    <citation type="submission" date="2025-04" db="UniProtKB">
        <authorList>
            <consortium name="RefSeq"/>
        </authorList>
    </citation>
    <scope>IDENTIFICATION</scope>
</reference>
<dbReference type="EMBL" id="KQ459597">
    <property type="protein sequence ID" value="KPI95184.1"/>
    <property type="molecule type" value="Genomic_DNA"/>
</dbReference>
<dbReference type="AlphaFoldDB" id="A0A194PR09"/>
<gene>
    <name evidence="4" type="primary">LOC106124746</name>
    <name evidence="2" type="ORF">RR46_12188</name>
</gene>
<dbReference type="KEGG" id="pxu:106124746"/>
<dbReference type="RefSeq" id="XP_013177149.1">
    <property type="nucleotide sequence ID" value="XM_013321695.1"/>
</dbReference>
<keyword evidence="3" id="KW-1185">Reference proteome</keyword>
<evidence type="ECO:0000313" key="2">
    <source>
        <dbReference type="EMBL" id="KPI95184.1"/>
    </source>
</evidence>
<evidence type="ECO:0000313" key="3">
    <source>
        <dbReference type="Proteomes" id="UP000053268"/>
    </source>
</evidence>
<protein>
    <submittedName>
        <fullName evidence="4">Uncharacterized protein LOC106124746</fullName>
    </submittedName>
</protein>
<sequence length="192" mass="22011">MYRSVFLLFIIYSVTESHHCHGDHDCIVNFRLNRNNNRKFEKLFDKVSRNVIAADREVHHGCGATTTNPIHEVIGSDFYVLKYTLPEFTGANFTIRIKHRVIYFNAYKSNGLSFRDVRILPQIIRTQSAQWFMENGIVNVMFNYKSPLTTVTAKLCVEYVDEVILTVPMMAVISNNLRDGDIGTALDLSSNV</sequence>
<dbReference type="GeneID" id="106124746"/>
<keyword evidence="1" id="KW-0732">Signal</keyword>